<dbReference type="AlphaFoldDB" id="G7E453"/>
<gene>
    <name evidence="2" type="primary">Mo04291</name>
    <name evidence="2" type="ORF">E5Q_04291</name>
</gene>
<sequence>MKLTMLMLMTLALLAAARPQDDGGDDDYDCDDFDNQADCRAHSDCKWFPYGCE</sequence>
<evidence type="ECO:0000313" key="3">
    <source>
        <dbReference type="Proteomes" id="UP000009131"/>
    </source>
</evidence>
<reference evidence="2 3" key="1">
    <citation type="journal article" date="2011" name="J. Gen. Appl. Microbiol.">
        <title>Draft genome sequencing of the enigmatic basidiomycete Mixia osmundae.</title>
        <authorList>
            <person name="Nishida H."/>
            <person name="Nagatsuka Y."/>
            <person name="Sugiyama J."/>
        </authorList>
    </citation>
    <scope>NUCLEOTIDE SEQUENCE [LARGE SCALE GENOMIC DNA]</scope>
    <source>
        <strain evidence="3">CBS 9802 / IAM 14324 / JCM 22182 / KY 12970</strain>
    </source>
</reference>
<evidence type="ECO:0000313" key="2">
    <source>
        <dbReference type="EMBL" id="GAA97613.1"/>
    </source>
</evidence>
<comment type="caution">
    <text evidence="2">The sequence shown here is derived from an EMBL/GenBank/DDBJ whole genome shotgun (WGS) entry which is preliminary data.</text>
</comment>
<feature type="chain" id="PRO_5009955797" description="CBM1 domain-containing protein" evidence="1">
    <location>
        <begin position="18"/>
        <end position="53"/>
    </location>
</feature>
<dbReference type="HOGENOM" id="CLU_3069220_0_0_1"/>
<dbReference type="InParanoid" id="G7E453"/>
<dbReference type="RefSeq" id="XP_014567773.1">
    <property type="nucleotide sequence ID" value="XM_014712287.1"/>
</dbReference>
<feature type="signal peptide" evidence="1">
    <location>
        <begin position="1"/>
        <end position="17"/>
    </location>
</feature>
<proteinExistence type="predicted"/>
<reference evidence="2 3" key="2">
    <citation type="journal article" date="2012" name="Open Biol.">
        <title>Characteristics of nucleosomes and linker DNA regions on the genome of the basidiomycete Mixia osmundae revealed by mono- and dinucleosome mapping.</title>
        <authorList>
            <person name="Nishida H."/>
            <person name="Kondo S."/>
            <person name="Matsumoto T."/>
            <person name="Suzuki Y."/>
            <person name="Yoshikawa H."/>
            <person name="Taylor T.D."/>
            <person name="Sugiyama J."/>
        </authorList>
    </citation>
    <scope>NUCLEOTIDE SEQUENCE [LARGE SCALE GENOMIC DNA]</scope>
    <source>
        <strain evidence="3">CBS 9802 / IAM 14324 / JCM 22182 / KY 12970</strain>
    </source>
</reference>
<evidence type="ECO:0000256" key="1">
    <source>
        <dbReference type="SAM" id="SignalP"/>
    </source>
</evidence>
<keyword evidence="3" id="KW-1185">Reference proteome</keyword>
<evidence type="ECO:0008006" key="4">
    <source>
        <dbReference type="Google" id="ProtNLM"/>
    </source>
</evidence>
<keyword evidence="1" id="KW-0732">Signal</keyword>
<organism evidence="2 3">
    <name type="scientific">Mixia osmundae (strain CBS 9802 / IAM 14324 / JCM 22182 / KY 12970)</name>
    <dbReference type="NCBI Taxonomy" id="764103"/>
    <lineage>
        <taxon>Eukaryota</taxon>
        <taxon>Fungi</taxon>
        <taxon>Dikarya</taxon>
        <taxon>Basidiomycota</taxon>
        <taxon>Pucciniomycotina</taxon>
        <taxon>Mixiomycetes</taxon>
        <taxon>Mixiales</taxon>
        <taxon>Mixiaceae</taxon>
        <taxon>Mixia</taxon>
    </lineage>
</organism>
<accession>G7E453</accession>
<name>G7E453_MIXOS</name>
<protein>
    <recommendedName>
        <fullName evidence="4">CBM1 domain-containing protein</fullName>
    </recommendedName>
</protein>
<dbReference type="EMBL" id="BABT02000129">
    <property type="protein sequence ID" value="GAA97613.1"/>
    <property type="molecule type" value="Genomic_DNA"/>
</dbReference>
<dbReference type="Proteomes" id="UP000009131">
    <property type="component" value="Unassembled WGS sequence"/>
</dbReference>